<proteinExistence type="predicted"/>
<feature type="region of interest" description="Disordered" evidence="1">
    <location>
        <begin position="1"/>
        <end position="93"/>
    </location>
</feature>
<organism evidence="2 3">
    <name type="scientific">Marasmius crinis-equi</name>
    <dbReference type="NCBI Taxonomy" id="585013"/>
    <lineage>
        <taxon>Eukaryota</taxon>
        <taxon>Fungi</taxon>
        <taxon>Dikarya</taxon>
        <taxon>Basidiomycota</taxon>
        <taxon>Agaricomycotina</taxon>
        <taxon>Agaricomycetes</taxon>
        <taxon>Agaricomycetidae</taxon>
        <taxon>Agaricales</taxon>
        <taxon>Marasmiineae</taxon>
        <taxon>Marasmiaceae</taxon>
        <taxon>Marasmius</taxon>
    </lineage>
</organism>
<comment type="caution">
    <text evidence="2">The sequence shown here is derived from an EMBL/GenBank/DDBJ whole genome shotgun (WGS) entry which is preliminary data.</text>
</comment>
<sequence length="285" mass="32846">MAPPKLYKTKAEKTRAVRDKSARYYERNSEAIKARKRARRAENKRIQIATELADQVKEPSTGTRTGKKPRTRSKRAQPPPTSPANVDVSSSLTPLKTYSDDHLRWDSTTLEEELRWGQDCFYSVNRGLYVDSEDEAWYQAQLNKAVVAPEYGDDVWEIRALHNRLNMELGCGSNGEKYLFDLHQDSLRWWASVGDLQDADCPLRRAQNLFCLMLEKTCNYRREIAEWDVAGVSLIEAVTLAARLRSFLECMKEISKVITDNSMDSLPSILSYQRPEVQRWINHVV</sequence>
<name>A0ABR3EYU9_9AGAR</name>
<evidence type="ECO:0000313" key="3">
    <source>
        <dbReference type="Proteomes" id="UP001465976"/>
    </source>
</evidence>
<dbReference type="EMBL" id="JBAHYK010001450">
    <property type="protein sequence ID" value="KAL0567974.1"/>
    <property type="molecule type" value="Genomic_DNA"/>
</dbReference>
<feature type="compositionally biased region" description="Polar residues" evidence="1">
    <location>
        <begin position="83"/>
        <end position="93"/>
    </location>
</feature>
<gene>
    <name evidence="2" type="ORF">V5O48_014019</name>
</gene>
<evidence type="ECO:0000256" key="1">
    <source>
        <dbReference type="SAM" id="MobiDB-lite"/>
    </source>
</evidence>
<protein>
    <submittedName>
        <fullName evidence="2">Uncharacterized protein</fullName>
    </submittedName>
</protein>
<feature type="compositionally biased region" description="Basic residues" evidence="1">
    <location>
        <begin position="65"/>
        <end position="75"/>
    </location>
</feature>
<evidence type="ECO:0000313" key="2">
    <source>
        <dbReference type="EMBL" id="KAL0567974.1"/>
    </source>
</evidence>
<dbReference type="Proteomes" id="UP001465976">
    <property type="component" value="Unassembled WGS sequence"/>
</dbReference>
<feature type="compositionally biased region" description="Basic and acidic residues" evidence="1">
    <location>
        <begin position="9"/>
        <end position="33"/>
    </location>
</feature>
<accession>A0ABR3EYU9</accession>
<keyword evidence="3" id="KW-1185">Reference proteome</keyword>
<reference evidence="2 3" key="1">
    <citation type="submission" date="2024-02" db="EMBL/GenBank/DDBJ databases">
        <title>A draft genome for the cacao thread blight pathogen Marasmius crinis-equi.</title>
        <authorList>
            <person name="Cohen S.P."/>
            <person name="Baruah I.K."/>
            <person name="Amoako-Attah I."/>
            <person name="Bukari Y."/>
            <person name="Meinhardt L.W."/>
            <person name="Bailey B.A."/>
        </authorList>
    </citation>
    <scope>NUCLEOTIDE SEQUENCE [LARGE SCALE GENOMIC DNA]</scope>
    <source>
        <strain evidence="2 3">GH-76</strain>
    </source>
</reference>